<dbReference type="PaxDb" id="39947-A0A0P0Y4D6"/>
<dbReference type="OMA" id="EYACERI"/>
<name>A0A0P0Y4D6_ORYSJ</name>
<proteinExistence type="predicted"/>
<protein>
    <submittedName>
        <fullName evidence="3">Os11g0576400 protein</fullName>
    </submittedName>
</protein>
<dbReference type="Proteomes" id="UP000059680">
    <property type="component" value="Chromosome 11"/>
</dbReference>
<feature type="domain" description="KIB1-4 beta-propeller" evidence="2">
    <location>
        <begin position="57"/>
        <end position="346"/>
    </location>
</feature>
<evidence type="ECO:0000259" key="2">
    <source>
        <dbReference type="Pfam" id="PF03478"/>
    </source>
</evidence>
<reference evidence="3 4" key="3">
    <citation type="journal article" date="2013" name="Rice">
        <title>Improvement of the Oryza sativa Nipponbare reference genome using next generation sequence and optical map data.</title>
        <authorList>
            <person name="Kawahara Y."/>
            <person name="de la Bastide M."/>
            <person name="Hamilton J.P."/>
            <person name="Kanamori H."/>
            <person name="McCombie W.R."/>
            <person name="Ouyang S."/>
            <person name="Schwartz D.C."/>
            <person name="Tanaka T."/>
            <person name="Wu J."/>
            <person name="Zhou S."/>
            <person name="Childs K.L."/>
            <person name="Davidson R.M."/>
            <person name="Lin H."/>
            <person name="Quesada-Ocampo L."/>
            <person name="Vaillancourt B."/>
            <person name="Sakai H."/>
            <person name="Lee S.S."/>
            <person name="Kim J."/>
            <person name="Numa H."/>
            <person name="Itoh T."/>
            <person name="Buell C.R."/>
            <person name="Matsumoto T."/>
        </authorList>
    </citation>
    <scope>NUCLEOTIDE SEQUENCE [LARGE SCALE GENOMIC DNA]</scope>
    <source>
        <strain evidence="4">cv. Nipponbare</strain>
    </source>
</reference>
<dbReference type="InterPro" id="IPR011047">
    <property type="entry name" value="Quinoprotein_ADH-like_sf"/>
</dbReference>
<evidence type="ECO:0000313" key="3">
    <source>
        <dbReference type="EMBL" id="BAT14569.1"/>
    </source>
</evidence>
<feature type="region of interest" description="Disordered" evidence="1">
    <location>
        <begin position="466"/>
        <end position="488"/>
    </location>
</feature>
<accession>A0A0P0Y4D6</accession>
<keyword evidence="4" id="KW-1185">Reference proteome</keyword>
<dbReference type="Gramene" id="Os11t0576400-00">
    <property type="protein sequence ID" value="Os11t0576400-00"/>
    <property type="gene ID" value="Os11g0576400"/>
</dbReference>
<evidence type="ECO:0000313" key="4">
    <source>
        <dbReference type="Proteomes" id="UP000059680"/>
    </source>
</evidence>
<dbReference type="eggNOG" id="ENOG502QS0H">
    <property type="taxonomic scope" value="Eukaryota"/>
</dbReference>
<evidence type="ECO:0000256" key="1">
    <source>
        <dbReference type="SAM" id="MobiDB-lite"/>
    </source>
</evidence>
<dbReference type="SUPFAM" id="SSF50998">
    <property type="entry name" value="Quinoprotein alcohol dehydrogenase-like"/>
    <property type="match status" value="1"/>
</dbReference>
<dbReference type="PANTHER" id="PTHR44586">
    <property type="entry name" value="F-BOX DOMAIN CONTAINING PROTEIN, EXPRESSED"/>
    <property type="match status" value="1"/>
</dbReference>
<dbReference type="InParanoid" id="A0A0P0Y4D6"/>
<dbReference type="STRING" id="39947.A0A0P0Y4D6"/>
<gene>
    <name evidence="3" type="ordered locus">Os11g0576400</name>
    <name evidence="3" type="ORF">OSNPB_110576400</name>
</gene>
<sequence>MDIIAMLEIPDALRAASVCSSWRSVHIKLHNLGKYKRPQTPCFLYTSQSIGENIACLYSLAEKRTYKLTLPEPPISRRYLLGSSDGWLVTADERSEMHILNTITGEQIALPSVITINQVTPIFNRKGELCKYRYSRHTAEGVTESPMTLPLDKLRYFFHCKAFVFYDKFVRSYIVVLIHDPHKQISFARLEHDKWTWLPPHLGIHDCAYKDGLLYAVTSFGEIFSFDLDATVITAKVIMGRTKEYACERIYIVHAPCGDLLQVWKPQEGNGNWVDEITGFPALVSNTQNTRIFRVDTVAKKLVQIFSLDDHVLFIGNNQSSCLGVCEYPQLKANHVYFTDDFECLSSKSMWGLRLDIGVLNLEDKSIDEIVAPRLFLKCRAPVFLEEFLGARWPVFRAALAMEASGRVDGNGRTPLFFTFSPGMVVVYGRKRGRKHGVVLVADEDYHAFVQQPVQQFRRRDAVSTGNHIGGNRAVRRKSLRRHHLRGL</sequence>
<feature type="compositionally biased region" description="Basic residues" evidence="1">
    <location>
        <begin position="474"/>
        <end position="488"/>
    </location>
</feature>
<dbReference type="EMBL" id="AP014967">
    <property type="protein sequence ID" value="BAT14569.1"/>
    <property type="molecule type" value="Genomic_DNA"/>
</dbReference>
<dbReference type="Pfam" id="PF03478">
    <property type="entry name" value="Beta-prop_KIB1-4"/>
    <property type="match status" value="1"/>
</dbReference>
<reference evidence="4" key="1">
    <citation type="journal article" date="2005" name="Nature">
        <title>The map-based sequence of the rice genome.</title>
        <authorList>
            <consortium name="International rice genome sequencing project (IRGSP)"/>
            <person name="Matsumoto T."/>
            <person name="Wu J."/>
            <person name="Kanamori H."/>
            <person name="Katayose Y."/>
            <person name="Fujisawa M."/>
            <person name="Namiki N."/>
            <person name="Mizuno H."/>
            <person name="Yamamoto K."/>
            <person name="Antonio B.A."/>
            <person name="Baba T."/>
            <person name="Sakata K."/>
            <person name="Nagamura Y."/>
            <person name="Aoki H."/>
            <person name="Arikawa K."/>
            <person name="Arita K."/>
            <person name="Bito T."/>
            <person name="Chiden Y."/>
            <person name="Fujitsuka N."/>
            <person name="Fukunaka R."/>
            <person name="Hamada M."/>
            <person name="Harada C."/>
            <person name="Hayashi A."/>
            <person name="Hijishita S."/>
            <person name="Honda M."/>
            <person name="Hosokawa S."/>
            <person name="Ichikawa Y."/>
            <person name="Idonuma A."/>
            <person name="Iijima M."/>
            <person name="Ikeda M."/>
            <person name="Ikeno M."/>
            <person name="Ito K."/>
            <person name="Ito S."/>
            <person name="Ito T."/>
            <person name="Ito Y."/>
            <person name="Ito Y."/>
            <person name="Iwabuchi A."/>
            <person name="Kamiya K."/>
            <person name="Karasawa W."/>
            <person name="Kurita K."/>
            <person name="Katagiri S."/>
            <person name="Kikuta A."/>
            <person name="Kobayashi H."/>
            <person name="Kobayashi N."/>
            <person name="Machita K."/>
            <person name="Maehara T."/>
            <person name="Masukawa M."/>
            <person name="Mizubayashi T."/>
            <person name="Mukai Y."/>
            <person name="Nagasaki H."/>
            <person name="Nagata Y."/>
            <person name="Naito S."/>
            <person name="Nakashima M."/>
            <person name="Nakama Y."/>
            <person name="Nakamichi Y."/>
            <person name="Nakamura M."/>
            <person name="Meguro A."/>
            <person name="Negishi M."/>
            <person name="Ohta I."/>
            <person name="Ohta T."/>
            <person name="Okamoto M."/>
            <person name="Ono N."/>
            <person name="Saji S."/>
            <person name="Sakaguchi M."/>
            <person name="Sakai K."/>
            <person name="Shibata M."/>
            <person name="Shimokawa T."/>
            <person name="Song J."/>
            <person name="Takazaki Y."/>
            <person name="Terasawa K."/>
            <person name="Tsugane M."/>
            <person name="Tsuji K."/>
            <person name="Ueda S."/>
            <person name="Waki K."/>
            <person name="Yamagata H."/>
            <person name="Yamamoto M."/>
            <person name="Yamamoto S."/>
            <person name="Yamane H."/>
            <person name="Yoshiki S."/>
            <person name="Yoshihara R."/>
            <person name="Yukawa K."/>
            <person name="Zhong H."/>
            <person name="Yano M."/>
            <person name="Yuan Q."/>
            <person name="Ouyang S."/>
            <person name="Liu J."/>
            <person name="Jones K.M."/>
            <person name="Gansberger K."/>
            <person name="Moffat K."/>
            <person name="Hill J."/>
            <person name="Bera J."/>
            <person name="Fadrosh D."/>
            <person name="Jin S."/>
            <person name="Johri S."/>
            <person name="Kim M."/>
            <person name="Overton L."/>
            <person name="Reardon M."/>
            <person name="Tsitrin T."/>
            <person name="Vuong H."/>
            <person name="Weaver B."/>
            <person name="Ciecko A."/>
            <person name="Tallon L."/>
            <person name="Jackson J."/>
            <person name="Pai G."/>
            <person name="Aken S.V."/>
            <person name="Utterback T."/>
            <person name="Reidmuller S."/>
            <person name="Feldblyum T."/>
            <person name="Hsiao J."/>
            <person name="Zismann V."/>
            <person name="Iobst S."/>
            <person name="de Vazeille A.R."/>
            <person name="Buell C.R."/>
            <person name="Ying K."/>
            <person name="Li Y."/>
            <person name="Lu T."/>
            <person name="Huang Y."/>
            <person name="Zhao Q."/>
            <person name="Feng Q."/>
            <person name="Zhang L."/>
            <person name="Zhu J."/>
            <person name="Weng Q."/>
            <person name="Mu J."/>
            <person name="Lu Y."/>
            <person name="Fan D."/>
            <person name="Liu Y."/>
            <person name="Guan J."/>
            <person name="Zhang Y."/>
            <person name="Yu S."/>
            <person name="Liu X."/>
            <person name="Zhang Y."/>
            <person name="Hong G."/>
            <person name="Han B."/>
            <person name="Choisne N."/>
            <person name="Demange N."/>
            <person name="Orjeda G."/>
            <person name="Samain S."/>
            <person name="Cattolico L."/>
            <person name="Pelletier E."/>
            <person name="Couloux A."/>
            <person name="Segurens B."/>
            <person name="Wincker P."/>
            <person name="D'Hont A."/>
            <person name="Scarpelli C."/>
            <person name="Weissenbach J."/>
            <person name="Salanoubat M."/>
            <person name="Quetier F."/>
            <person name="Yu Y."/>
            <person name="Kim H.R."/>
            <person name="Rambo T."/>
            <person name="Currie J."/>
            <person name="Collura K."/>
            <person name="Luo M."/>
            <person name="Yang T."/>
            <person name="Ammiraju J.S.S."/>
            <person name="Engler F."/>
            <person name="Soderlund C."/>
            <person name="Wing R.A."/>
            <person name="Palmer L.E."/>
            <person name="de la Bastide M."/>
            <person name="Spiegel L."/>
            <person name="Nascimento L."/>
            <person name="Zutavern T."/>
            <person name="O'Shaughnessy A."/>
            <person name="Dike S."/>
            <person name="Dedhia N."/>
            <person name="Preston R."/>
            <person name="Balija V."/>
            <person name="McCombie W.R."/>
            <person name="Chow T."/>
            <person name="Chen H."/>
            <person name="Chung M."/>
            <person name="Chen C."/>
            <person name="Shaw J."/>
            <person name="Wu H."/>
            <person name="Hsiao K."/>
            <person name="Chao Y."/>
            <person name="Chu M."/>
            <person name="Cheng C."/>
            <person name="Hour A."/>
            <person name="Lee P."/>
            <person name="Lin S."/>
            <person name="Lin Y."/>
            <person name="Liou J."/>
            <person name="Liu S."/>
            <person name="Hsing Y."/>
            <person name="Raghuvanshi S."/>
            <person name="Mohanty A."/>
            <person name="Bharti A.K."/>
            <person name="Gaur A."/>
            <person name="Gupta V."/>
            <person name="Kumar D."/>
            <person name="Ravi V."/>
            <person name="Vij S."/>
            <person name="Kapur A."/>
            <person name="Khurana P."/>
            <person name="Khurana P."/>
            <person name="Khurana J.P."/>
            <person name="Tyagi A.K."/>
            <person name="Gaikwad K."/>
            <person name="Singh A."/>
            <person name="Dalal V."/>
            <person name="Srivastava S."/>
            <person name="Dixit A."/>
            <person name="Pal A.K."/>
            <person name="Ghazi I.A."/>
            <person name="Yadav M."/>
            <person name="Pandit A."/>
            <person name="Bhargava A."/>
            <person name="Sureshbabu K."/>
            <person name="Batra K."/>
            <person name="Sharma T.R."/>
            <person name="Mohapatra T."/>
            <person name="Singh N.K."/>
            <person name="Messing J."/>
            <person name="Nelson A.B."/>
            <person name="Fuks G."/>
            <person name="Kavchok S."/>
            <person name="Keizer G."/>
            <person name="Linton E."/>
            <person name="Llaca V."/>
            <person name="Song R."/>
            <person name="Tanyolac B."/>
            <person name="Young S."/>
            <person name="Ho-Il K."/>
            <person name="Hahn J.H."/>
            <person name="Sangsakoo G."/>
            <person name="Vanavichit A."/>
            <person name="de Mattos Luiz.A.T."/>
            <person name="Zimmer P.D."/>
            <person name="Malone G."/>
            <person name="Dellagostin O."/>
            <person name="de Oliveira A.C."/>
            <person name="Bevan M."/>
            <person name="Bancroft I."/>
            <person name="Minx P."/>
            <person name="Cordum H."/>
            <person name="Wilson R."/>
            <person name="Cheng Z."/>
            <person name="Jin W."/>
            <person name="Jiang J."/>
            <person name="Leong S.A."/>
            <person name="Iwama H."/>
            <person name="Gojobori T."/>
            <person name="Itoh T."/>
            <person name="Niimura Y."/>
            <person name="Fujii Y."/>
            <person name="Habara T."/>
            <person name="Sakai H."/>
            <person name="Sato Y."/>
            <person name="Wilson G."/>
            <person name="Kumar K."/>
            <person name="McCouch S."/>
            <person name="Juretic N."/>
            <person name="Hoen D."/>
            <person name="Wright S."/>
            <person name="Bruskiewich R."/>
            <person name="Bureau T."/>
            <person name="Miyao A."/>
            <person name="Hirochika H."/>
            <person name="Nishikawa T."/>
            <person name="Kadowaki K."/>
            <person name="Sugiura M."/>
            <person name="Burr B."/>
            <person name="Sasaki T."/>
        </authorList>
    </citation>
    <scope>NUCLEOTIDE SEQUENCE [LARGE SCALE GENOMIC DNA]</scope>
    <source>
        <strain evidence="4">cv. Nipponbare</strain>
    </source>
</reference>
<dbReference type="InterPro" id="IPR005174">
    <property type="entry name" value="KIB1-4_b-propeller"/>
</dbReference>
<dbReference type="FunCoup" id="A0A0P0Y4D6">
    <property type="interactions" value="7"/>
</dbReference>
<organism evidence="3 4">
    <name type="scientific">Oryza sativa subsp. japonica</name>
    <name type="common">Rice</name>
    <dbReference type="NCBI Taxonomy" id="39947"/>
    <lineage>
        <taxon>Eukaryota</taxon>
        <taxon>Viridiplantae</taxon>
        <taxon>Streptophyta</taxon>
        <taxon>Embryophyta</taxon>
        <taxon>Tracheophyta</taxon>
        <taxon>Spermatophyta</taxon>
        <taxon>Magnoliopsida</taxon>
        <taxon>Liliopsida</taxon>
        <taxon>Poales</taxon>
        <taxon>Poaceae</taxon>
        <taxon>BOP clade</taxon>
        <taxon>Oryzoideae</taxon>
        <taxon>Oryzeae</taxon>
        <taxon>Oryzinae</taxon>
        <taxon>Oryza</taxon>
        <taxon>Oryza sativa</taxon>
    </lineage>
</organism>
<dbReference type="PANTHER" id="PTHR44586:SF19">
    <property type="entry name" value="OS11G0576400 PROTEIN"/>
    <property type="match status" value="1"/>
</dbReference>
<dbReference type="AlphaFoldDB" id="A0A0P0Y4D6"/>
<reference evidence="3 4" key="2">
    <citation type="journal article" date="2013" name="Plant Cell Physiol.">
        <title>Rice Annotation Project Database (RAP-DB): an integrative and interactive database for rice genomics.</title>
        <authorList>
            <person name="Sakai H."/>
            <person name="Lee S.S."/>
            <person name="Tanaka T."/>
            <person name="Numa H."/>
            <person name="Kim J."/>
            <person name="Kawahara Y."/>
            <person name="Wakimoto H."/>
            <person name="Yang C.C."/>
            <person name="Iwamoto M."/>
            <person name="Abe T."/>
            <person name="Yamada Y."/>
            <person name="Muto A."/>
            <person name="Inokuchi H."/>
            <person name="Ikemura T."/>
            <person name="Matsumoto T."/>
            <person name="Sasaki T."/>
            <person name="Itoh T."/>
        </authorList>
    </citation>
    <scope>NUCLEOTIDE SEQUENCE [LARGE SCALE GENOMIC DNA]</scope>
    <source>
        <strain evidence="4">cv. Nipponbare</strain>
    </source>
</reference>